<comment type="caution">
    <text evidence="2">The sequence shown here is derived from an EMBL/GenBank/DDBJ whole genome shotgun (WGS) entry which is preliminary data.</text>
</comment>
<name>A0A9Q1HG98_HOLLE</name>
<dbReference type="OrthoDB" id="10580731at2759"/>
<feature type="region of interest" description="Disordered" evidence="1">
    <location>
        <begin position="116"/>
        <end position="141"/>
    </location>
</feature>
<reference evidence="2" key="1">
    <citation type="submission" date="2021-10" db="EMBL/GenBank/DDBJ databases">
        <title>Tropical sea cucumber genome reveals ecological adaptation and Cuvierian tubules defense mechanism.</title>
        <authorList>
            <person name="Chen T."/>
        </authorList>
    </citation>
    <scope>NUCLEOTIDE SEQUENCE</scope>
    <source>
        <strain evidence="2">Nanhai2018</strain>
        <tissue evidence="2">Muscle</tissue>
    </source>
</reference>
<feature type="region of interest" description="Disordered" evidence="1">
    <location>
        <begin position="1"/>
        <end position="31"/>
    </location>
</feature>
<sequence length="217" mass="25777">MFKRKNYARMSEESMYDCDEDGDSDLYPPNEKVTKFEENETIKKQKQKSFLKSLKSIILLKKFRSSKGLTKITKSEKYDELQEEFDDSKFEIVLKEGERGLEDETLENIMFNRKQKLDKSTKRRMKEEKTKRDRKKNEKTVKIDPKATQFKKKKSAKKKALKATKRTGKFIGRGMLYTGSAFQYIAPVTSLPPERNWTKWKERPSPATYRQSEYMFL</sequence>
<proteinExistence type="predicted"/>
<feature type="compositionally biased region" description="Acidic residues" evidence="1">
    <location>
        <begin position="14"/>
        <end position="24"/>
    </location>
</feature>
<dbReference type="EMBL" id="JAIZAY010000003">
    <property type="protein sequence ID" value="KAJ8045359.1"/>
    <property type="molecule type" value="Genomic_DNA"/>
</dbReference>
<organism evidence="2 3">
    <name type="scientific">Holothuria leucospilota</name>
    <name type="common">Black long sea cucumber</name>
    <name type="synonym">Mertensiothuria leucospilota</name>
    <dbReference type="NCBI Taxonomy" id="206669"/>
    <lineage>
        <taxon>Eukaryota</taxon>
        <taxon>Metazoa</taxon>
        <taxon>Echinodermata</taxon>
        <taxon>Eleutherozoa</taxon>
        <taxon>Echinozoa</taxon>
        <taxon>Holothuroidea</taxon>
        <taxon>Aspidochirotacea</taxon>
        <taxon>Aspidochirotida</taxon>
        <taxon>Holothuriidae</taxon>
        <taxon>Holothuria</taxon>
    </lineage>
</organism>
<dbReference type="Proteomes" id="UP001152320">
    <property type="component" value="Chromosome 3"/>
</dbReference>
<accession>A0A9Q1HG98</accession>
<evidence type="ECO:0000256" key="1">
    <source>
        <dbReference type="SAM" id="MobiDB-lite"/>
    </source>
</evidence>
<evidence type="ECO:0000313" key="3">
    <source>
        <dbReference type="Proteomes" id="UP001152320"/>
    </source>
</evidence>
<dbReference type="AlphaFoldDB" id="A0A9Q1HG98"/>
<gene>
    <name evidence="2" type="ORF">HOLleu_08355</name>
</gene>
<evidence type="ECO:0000313" key="2">
    <source>
        <dbReference type="EMBL" id="KAJ8045359.1"/>
    </source>
</evidence>
<protein>
    <submittedName>
        <fullName evidence="2">Uncharacterized protein</fullName>
    </submittedName>
</protein>
<keyword evidence="3" id="KW-1185">Reference proteome</keyword>